<gene>
    <name evidence="1" type="ORF">BFAG_01499</name>
</gene>
<reference evidence="1 2" key="1">
    <citation type="submission" date="2008-12" db="EMBL/GenBank/DDBJ databases">
        <title>Annotation of Bacteroides fragilis strain 3_1_12.</title>
        <authorList>
            <consortium name="The Broad Institute Genome Sequencing Platform"/>
            <person name="Ward D."/>
            <person name="Young S.K."/>
            <person name="Kodira C.D."/>
            <person name="Zeng Q."/>
            <person name="Koehrsen M."/>
            <person name="Alvarado L."/>
            <person name="Berlin A."/>
            <person name="Borenstein D."/>
            <person name="Chen Z."/>
            <person name="Engels R."/>
            <person name="Freedman E."/>
            <person name="Gellesch M."/>
            <person name="Goldberg J."/>
            <person name="Griggs A."/>
            <person name="Gujja S."/>
            <person name="Heiman D."/>
            <person name="Hepburn T."/>
            <person name="Howarth C."/>
            <person name="Jen D."/>
            <person name="Larson L."/>
            <person name="Lewis B."/>
            <person name="Mehta T."/>
            <person name="Park D."/>
            <person name="Pearson M."/>
            <person name="Roberts A."/>
            <person name="Saif S."/>
            <person name="Shea T."/>
            <person name="Shenoy N."/>
            <person name="Sisk P."/>
            <person name="Stolte C."/>
            <person name="Sykes S."/>
            <person name="Walk T."/>
            <person name="White J."/>
            <person name="Yandava C."/>
            <person name="Allen-Vercoe E."/>
            <person name="Strauss J."/>
            <person name="Ambrose C."/>
            <person name="Lander E."/>
            <person name="Nusbaum C."/>
            <person name="Galagan J."/>
            <person name="Birren B."/>
        </authorList>
    </citation>
    <scope>NUCLEOTIDE SEQUENCE [LARGE SCALE GENOMIC DNA]</scope>
    <source>
        <strain evidence="1 2">3_1_12</strain>
    </source>
</reference>
<dbReference type="EMBL" id="EQ973213">
    <property type="protein sequence ID" value="EFR52804.1"/>
    <property type="molecule type" value="Genomic_DNA"/>
</dbReference>
<evidence type="ECO:0000313" key="1">
    <source>
        <dbReference type="EMBL" id="EFR52804.1"/>
    </source>
</evidence>
<evidence type="ECO:0000313" key="2">
    <source>
        <dbReference type="Proteomes" id="UP000005101"/>
    </source>
</evidence>
<keyword evidence="2" id="KW-1185">Reference proteome</keyword>
<name>A0ABN0BIY0_BACFG</name>
<dbReference type="Proteomes" id="UP000005101">
    <property type="component" value="Unassembled WGS sequence"/>
</dbReference>
<accession>A0ABN0BIY0</accession>
<protein>
    <submittedName>
        <fullName evidence="1">Uncharacterized protein</fullName>
    </submittedName>
</protein>
<proteinExistence type="predicted"/>
<sequence length="103" mass="11201">MKRRIKTDLFDRGGTAPPISPITFSFIADKVNHQSVSICEICGETAFRIPALPSLHPGAPGTVPRRSEHCTPALRLSAPGSLRSLPLLLINIHFLVTLSFISK</sequence>
<organism evidence="1 2">
    <name type="scientific">Bacteroides fragilis 3_1_12</name>
    <dbReference type="NCBI Taxonomy" id="457424"/>
    <lineage>
        <taxon>Bacteria</taxon>
        <taxon>Pseudomonadati</taxon>
        <taxon>Bacteroidota</taxon>
        <taxon>Bacteroidia</taxon>
        <taxon>Bacteroidales</taxon>
        <taxon>Bacteroidaceae</taxon>
        <taxon>Bacteroides</taxon>
    </lineage>
</organism>